<dbReference type="PANTHER" id="PTHR12891:SF0">
    <property type="entry name" value="MMS19 NUCLEOTIDE EXCISION REPAIR PROTEIN HOMOLOG"/>
    <property type="match status" value="1"/>
</dbReference>
<comment type="subcellular location">
    <subcellularLocation>
        <location evidence="1">Nucleus</location>
    </subcellularLocation>
</comment>
<keyword evidence="1" id="KW-0234">DNA repair</keyword>
<feature type="region of interest" description="Disordered" evidence="2">
    <location>
        <begin position="645"/>
        <end position="666"/>
    </location>
</feature>
<dbReference type="GO" id="GO:0006281">
    <property type="term" value="P:DNA repair"/>
    <property type="evidence" value="ECO:0007669"/>
    <property type="project" value="UniProtKB-UniRule"/>
</dbReference>
<dbReference type="AlphaFoldDB" id="A0A8J4ATJ2"/>
<keyword evidence="4" id="KW-1185">Reference proteome</keyword>
<comment type="similarity">
    <text evidence="1">Belongs to the MET18/MMS19 family.</text>
</comment>
<evidence type="ECO:0000313" key="3">
    <source>
        <dbReference type="EMBL" id="GIL46511.1"/>
    </source>
</evidence>
<sequence length="1201" mass="121361">MLHNAIRQIWLALRAEVMAPCGYGGAAAVAPGGGAGGLGSETDSRLALATLAASCLTVVTRAAGPGAIDSMALQDACVGDLLSVIRTAGSPAHASSASAAVVRADGQVLCGCMVLAAVAAAGPASLSRTHTVVLVQVQSLLADSLTPADADQTCDRRADQTLYGATVLATVVDAVAAELRKTCTGRSFGGEVSRAVAAAPSVQTWHAPSAADGLAALAEVKGVLLAGLAVVHARLYPEAGSQCDADSAELGAGGQQGTATRSGGYAAAAADVMAMDTMSPADRAQPVSFAQPKGYGDAAAAQLRLAAVAAWGALLRLHEAASATAALQQLMLSQSELKLAAEHLCDYALAGGGAAGSQTPDRMSWGRRVNAAQVAAAALQMILQISRPQPAVAGSGVGNAGAEERASVVQLLVTKLADAMASCDTNRNNASGGDVGGEMSRAAALQLAAQLTQATEPDHPSVVHGDVCGDGSGAAAFAAALLWALPPLLLKKGFSRDDEEWLQDCLNQLATRVLPALAAAAAPGSDSAPTAPATSVNPRTLPRDNVAGTVSDATHHLVTTALRAAAEWETAGACGLPFQRAAEAAAGAGRMAGAAADRSLTAGDTPLMAAWCAAVQHLTACCNNKQQLDLALEAADRIVTCSVRSSLPDTESTAEPPDATSGCGPAADPARNAGAALACAVVAGLRVGVLETHSAQVMADSLLQLIVAAQSPPATAPGSQSTATREVRSSCFDCVLGMAAVALAGTVNRWQDAPALDAWLSAAFQPALLKRISVTRSSGAAASVADGAPAGLAAAVSEAPSVAVVRAAGWVGRALALRNHAALSLVVDALIECLRSEPVCSALNTSATASAAGTDRGIAGSGNSTLGVSAVRVTSTARAMELDTEGDTCMDGAGPVPGTGRMLQDMELHGDANAAAGVAGMAAADMFGVLVAEEASAGGVSLAARAPHAVCRVLWKQRTYSLCLQALEARYYHHAQQRRQLQDPRTVVWMPLHLAVAISRLAGSAPRHMCRTDATRLAPLLLGSTQSLCRALRRGVETRLAEPDAALAAGALRDALAVLRDWIEAPGGTASEQLRSVLQDKVGELVDCVCAASLVGADAAPGSRVQRPGAPAAVTAWSASCSAAAGGSPSPASPPTLDTALAASVREEALRCCSGLVDSLPYHVLHPLRQQVLGCVMRRLDDDKRSVRQLAVRARRVWGET</sequence>
<feature type="compositionally biased region" description="Low complexity" evidence="2">
    <location>
        <begin position="522"/>
        <end position="535"/>
    </location>
</feature>
<dbReference type="GO" id="GO:0016226">
    <property type="term" value="P:iron-sulfur cluster assembly"/>
    <property type="evidence" value="ECO:0007669"/>
    <property type="project" value="UniProtKB-UniRule"/>
</dbReference>
<gene>
    <name evidence="3" type="ORF">Vafri_3508</name>
</gene>
<reference evidence="3" key="1">
    <citation type="journal article" date="2021" name="Proc. Natl. Acad. Sci. U.S.A.">
        <title>Three genomes in the algal genus Volvox reveal the fate of a haploid sex-determining region after a transition to homothallism.</title>
        <authorList>
            <person name="Yamamoto K."/>
            <person name="Hamaji T."/>
            <person name="Kawai-Toyooka H."/>
            <person name="Matsuzaki R."/>
            <person name="Takahashi F."/>
            <person name="Nishimura Y."/>
            <person name="Kawachi M."/>
            <person name="Noguchi H."/>
            <person name="Minakuchi Y."/>
            <person name="Umen J.G."/>
            <person name="Toyoda A."/>
            <person name="Nozaki H."/>
        </authorList>
    </citation>
    <scope>NUCLEOTIDE SEQUENCE</scope>
    <source>
        <strain evidence="3">NIES-3780</strain>
    </source>
</reference>
<dbReference type="PANTHER" id="PTHR12891">
    <property type="entry name" value="DNA REPAIR/TRANSCRIPTION PROTEIN MET18/MMS19"/>
    <property type="match status" value="1"/>
</dbReference>
<dbReference type="EMBL" id="BNCO01000004">
    <property type="protein sequence ID" value="GIL46511.1"/>
    <property type="molecule type" value="Genomic_DNA"/>
</dbReference>
<dbReference type="InterPro" id="IPR039920">
    <property type="entry name" value="MMS19"/>
</dbReference>
<proteinExistence type="inferred from homology"/>
<dbReference type="GO" id="GO:0097361">
    <property type="term" value="C:cytosolic [4Fe-4S] assembly targeting complex"/>
    <property type="evidence" value="ECO:0007669"/>
    <property type="project" value="UniProtKB-UniRule"/>
</dbReference>
<evidence type="ECO:0000313" key="4">
    <source>
        <dbReference type="Proteomes" id="UP000747399"/>
    </source>
</evidence>
<protein>
    <recommendedName>
        <fullName evidence="1">MMS19 nucleotide excision repair protein</fullName>
    </recommendedName>
</protein>
<dbReference type="GO" id="GO:0005634">
    <property type="term" value="C:nucleus"/>
    <property type="evidence" value="ECO:0007669"/>
    <property type="project" value="UniProtKB-SubCell"/>
</dbReference>
<evidence type="ECO:0000256" key="2">
    <source>
        <dbReference type="SAM" id="MobiDB-lite"/>
    </source>
</evidence>
<dbReference type="Proteomes" id="UP000747399">
    <property type="component" value="Unassembled WGS sequence"/>
</dbReference>
<keyword evidence="1" id="KW-0227">DNA damage</keyword>
<feature type="region of interest" description="Disordered" evidence="2">
    <location>
        <begin position="522"/>
        <end position="547"/>
    </location>
</feature>
<comment type="caution">
    <text evidence="3">The sequence shown here is derived from an EMBL/GenBank/DDBJ whole genome shotgun (WGS) entry which is preliminary data.</text>
</comment>
<name>A0A8J4ATJ2_9CHLO</name>
<evidence type="ECO:0000256" key="1">
    <source>
        <dbReference type="RuleBase" id="RU367072"/>
    </source>
</evidence>
<accession>A0A8J4ATJ2</accession>
<comment type="function">
    <text evidence="1">Key component of the cytosolic iron-sulfur protein assembly (CIA) complex, a multiprotein complex that mediates the incorporation of iron-sulfur cluster into apoproteins specifically involved in DNA metabolism and genomic integrity. In the CIA complex, MMS19 acts as an adapter between early-acting CIA components and a subset of cellular target iron-sulfur proteins.</text>
</comment>
<dbReference type="GO" id="GO:0051604">
    <property type="term" value="P:protein maturation"/>
    <property type="evidence" value="ECO:0007669"/>
    <property type="project" value="UniProtKB-UniRule"/>
</dbReference>
<keyword evidence="1" id="KW-0539">Nucleus</keyword>
<organism evidence="3 4">
    <name type="scientific">Volvox africanus</name>
    <dbReference type="NCBI Taxonomy" id="51714"/>
    <lineage>
        <taxon>Eukaryota</taxon>
        <taxon>Viridiplantae</taxon>
        <taxon>Chlorophyta</taxon>
        <taxon>core chlorophytes</taxon>
        <taxon>Chlorophyceae</taxon>
        <taxon>CS clade</taxon>
        <taxon>Chlamydomonadales</taxon>
        <taxon>Volvocaceae</taxon>
        <taxon>Volvox</taxon>
    </lineage>
</organism>